<dbReference type="HAMAP" id="MF_00061">
    <property type="entry name" value="IspE"/>
    <property type="match status" value="1"/>
</dbReference>
<dbReference type="InterPro" id="IPR004424">
    <property type="entry name" value="IspE"/>
</dbReference>
<dbReference type="GO" id="GO:0005524">
    <property type="term" value="F:ATP binding"/>
    <property type="evidence" value="ECO:0007669"/>
    <property type="project" value="UniProtKB-KW"/>
</dbReference>
<dbReference type="InterPro" id="IPR020568">
    <property type="entry name" value="Ribosomal_Su5_D2-typ_SF"/>
</dbReference>
<proteinExistence type="inferred from homology"/>
<feature type="domain" description="GHMP kinase N-terminal" evidence="6">
    <location>
        <begin position="67"/>
        <end position="143"/>
    </location>
</feature>
<dbReference type="Pfam" id="PF00288">
    <property type="entry name" value="GHMP_kinases_N"/>
    <property type="match status" value="1"/>
</dbReference>
<dbReference type="HOGENOM" id="CLU_053057_3_1_7"/>
<organism evidence="7 8">
    <name type="scientific">Entotheonella factor</name>
    <dbReference type="NCBI Taxonomy" id="1429438"/>
    <lineage>
        <taxon>Bacteria</taxon>
        <taxon>Pseudomonadati</taxon>
        <taxon>Nitrospinota/Tectimicrobiota group</taxon>
        <taxon>Candidatus Tectimicrobiota</taxon>
        <taxon>Candidatus Entotheonellia</taxon>
        <taxon>Candidatus Entotheonellales</taxon>
        <taxon>Candidatus Entotheonellaceae</taxon>
        <taxon>Candidatus Entotheonella</taxon>
    </lineage>
</organism>
<dbReference type="EC" id="2.7.1.148" evidence="5"/>
<gene>
    <name evidence="7" type="ORF">ETSY1_03210</name>
</gene>
<evidence type="ECO:0000313" key="8">
    <source>
        <dbReference type="Proteomes" id="UP000019141"/>
    </source>
</evidence>
<sequence length="202" mass="21780">MTTMLTCHAPAKVNLGLTVEGRRDDGYHNISTIFLKITLADTLRVEVADQGIEIHCDHPEIPCDERNLIYQAAAMLQPLAPGRGVRVHLDKHIPVAAGVGGGSSDAAATLLALNTLWGLQLPLDDLMHYGAQLGADVPFFLYPGTAAYGRGRGDELSPLTCPNSFFLVLVTPPVAVSTAHVYGQYRIELTDAAKDTTIVRRH</sequence>
<keyword evidence="2" id="KW-0547">Nucleotide-binding</keyword>
<keyword evidence="1" id="KW-0808">Transferase</keyword>
<evidence type="ECO:0000256" key="3">
    <source>
        <dbReference type="ARBA" id="ARBA00022777"/>
    </source>
</evidence>
<dbReference type="PANTHER" id="PTHR43527">
    <property type="entry name" value="4-DIPHOSPHOCYTIDYL-2-C-METHYL-D-ERYTHRITOL KINASE, CHLOROPLASTIC"/>
    <property type="match status" value="1"/>
</dbReference>
<feature type="non-terminal residue" evidence="7">
    <location>
        <position position="202"/>
    </location>
</feature>
<keyword evidence="3" id="KW-0418">Kinase</keyword>
<dbReference type="PANTHER" id="PTHR43527:SF2">
    <property type="entry name" value="4-DIPHOSPHOCYTIDYL-2-C-METHYL-D-ERYTHRITOL KINASE, CHLOROPLASTIC"/>
    <property type="match status" value="1"/>
</dbReference>
<dbReference type="NCBIfam" id="TIGR00154">
    <property type="entry name" value="ispE"/>
    <property type="match status" value="1"/>
</dbReference>
<evidence type="ECO:0000256" key="1">
    <source>
        <dbReference type="ARBA" id="ARBA00022679"/>
    </source>
</evidence>
<dbReference type="InterPro" id="IPR014721">
    <property type="entry name" value="Ribsml_uS5_D2-typ_fold_subgr"/>
</dbReference>
<evidence type="ECO:0000256" key="5">
    <source>
        <dbReference type="NCBIfam" id="TIGR00154"/>
    </source>
</evidence>
<keyword evidence="8" id="KW-1185">Reference proteome</keyword>
<protein>
    <recommendedName>
        <fullName evidence="5">4-(cytidine 5'-diphospho)-2-C-methyl-D-erythritol kinase</fullName>
        <ecNumber evidence="5">2.7.1.148</ecNumber>
    </recommendedName>
</protein>
<dbReference type="Gene3D" id="3.30.230.10">
    <property type="match status" value="1"/>
</dbReference>
<dbReference type="Proteomes" id="UP000019141">
    <property type="component" value="Unassembled WGS sequence"/>
</dbReference>
<dbReference type="InterPro" id="IPR006204">
    <property type="entry name" value="GHMP_kinase_N_dom"/>
</dbReference>
<dbReference type="GO" id="GO:0050515">
    <property type="term" value="F:4-(cytidine 5'-diphospho)-2-C-methyl-D-erythritol kinase activity"/>
    <property type="evidence" value="ECO:0007669"/>
    <property type="project" value="UniProtKB-UniRule"/>
</dbReference>
<accession>W4LXQ9</accession>
<evidence type="ECO:0000313" key="7">
    <source>
        <dbReference type="EMBL" id="ETX02536.1"/>
    </source>
</evidence>
<dbReference type="EMBL" id="AZHW01000132">
    <property type="protein sequence ID" value="ETX02536.1"/>
    <property type="molecule type" value="Genomic_DNA"/>
</dbReference>
<dbReference type="GO" id="GO:0016114">
    <property type="term" value="P:terpenoid biosynthetic process"/>
    <property type="evidence" value="ECO:0007669"/>
    <property type="project" value="UniProtKB-UniRule"/>
</dbReference>
<evidence type="ECO:0000256" key="2">
    <source>
        <dbReference type="ARBA" id="ARBA00022741"/>
    </source>
</evidence>
<name>W4LXQ9_ENTF1</name>
<dbReference type="SUPFAM" id="SSF54211">
    <property type="entry name" value="Ribosomal protein S5 domain 2-like"/>
    <property type="match status" value="1"/>
</dbReference>
<reference evidence="7 8" key="1">
    <citation type="journal article" date="2014" name="Nature">
        <title>An environmental bacterial taxon with a large and distinct metabolic repertoire.</title>
        <authorList>
            <person name="Wilson M.C."/>
            <person name="Mori T."/>
            <person name="Ruckert C."/>
            <person name="Uria A.R."/>
            <person name="Helf M.J."/>
            <person name="Takada K."/>
            <person name="Gernert C."/>
            <person name="Steffens U.A."/>
            <person name="Heycke N."/>
            <person name="Schmitt S."/>
            <person name="Rinke C."/>
            <person name="Helfrich E.J."/>
            <person name="Brachmann A.O."/>
            <person name="Gurgui C."/>
            <person name="Wakimoto T."/>
            <person name="Kracht M."/>
            <person name="Crusemann M."/>
            <person name="Hentschel U."/>
            <person name="Abe I."/>
            <person name="Matsunaga S."/>
            <person name="Kalinowski J."/>
            <person name="Takeyama H."/>
            <person name="Piel J."/>
        </authorList>
    </citation>
    <scope>NUCLEOTIDE SEQUENCE [LARGE SCALE GENOMIC DNA]</scope>
    <source>
        <strain evidence="8">TSY1</strain>
    </source>
</reference>
<evidence type="ECO:0000256" key="4">
    <source>
        <dbReference type="ARBA" id="ARBA00022840"/>
    </source>
</evidence>
<keyword evidence="4" id="KW-0067">ATP-binding</keyword>
<comment type="caution">
    <text evidence="7">The sequence shown here is derived from an EMBL/GenBank/DDBJ whole genome shotgun (WGS) entry which is preliminary data.</text>
</comment>
<dbReference type="AlphaFoldDB" id="W4LXQ9"/>
<evidence type="ECO:0000259" key="6">
    <source>
        <dbReference type="Pfam" id="PF00288"/>
    </source>
</evidence>